<reference evidence="1" key="1">
    <citation type="journal article" date="2014" name="Int. J. Syst. Evol. Microbiol.">
        <title>Complete genome sequence of Corynebacterium casei LMG S-19264T (=DSM 44701T), isolated from a smear-ripened cheese.</title>
        <authorList>
            <consortium name="US DOE Joint Genome Institute (JGI-PGF)"/>
            <person name="Walter F."/>
            <person name="Albersmeier A."/>
            <person name="Kalinowski J."/>
            <person name="Ruckert C."/>
        </authorList>
    </citation>
    <scope>NUCLEOTIDE SEQUENCE</scope>
    <source>
        <strain evidence="1">JCM 12580</strain>
    </source>
</reference>
<name>A0A917Q2X0_9BACI</name>
<gene>
    <name evidence="1" type="ORF">GCM10007063_33710</name>
</gene>
<evidence type="ECO:0000313" key="2">
    <source>
        <dbReference type="Proteomes" id="UP000658382"/>
    </source>
</evidence>
<evidence type="ECO:0000313" key="1">
    <source>
        <dbReference type="EMBL" id="GGK08538.1"/>
    </source>
</evidence>
<comment type="caution">
    <text evidence="1">The sequence shown here is derived from an EMBL/GenBank/DDBJ whole genome shotgun (WGS) entry which is preliminary data.</text>
</comment>
<dbReference type="AlphaFoldDB" id="A0A917Q2X0"/>
<dbReference type="Proteomes" id="UP000658382">
    <property type="component" value="Unassembled WGS sequence"/>
</dbReference>
<dbReference type="EMBL" id="BMNQ01000086">
    <property type="protein sequence ID" value="GGK08538.1"/>
    <property type="molecule type" value="Genomic_DNA"/>
</dbReference>
<reference evidence="1" key="2">
    <citation type="submission" date="2020-09" db="EMBL/GenBank/DDBJ databases">
        <authorList>
            <person name="Sun Q."/>
            <person name="Ohkuma M."/>
        </authorList>
    </citation>
    <scope>NUCLEOTIDE SEQUENCE</scope>
    <source>
        <strain evidence="1">JCM 12580</strain>
    </source>
</reference>
<accession>A0A917Q2X0</accession>
<proteinExistence type="predicted"/>
<dbReference type="RefSeq" id="WP_188634274.1">
    <property type="nucleotide sequence ID" value="NZ_BMNQ01000086.1"/>
</dbReference>
<sequence length="58" mass="6638">MGIIEAPDTRWLKRLKQETIQTGIKSDSFYINVMTDVALSNNINGNFGQPRWKIQVIS</sequence>
<keyword evidence="2" id="KW-1185">Reference proteome</keyword>
<protein>
    <submittedName>
        <fullName evidence="1">Uncharacterized protein</fullName>
    </submittedName>
</protein>
<organism evidence="1 2">
    <name type="scientific">Lentibacillus kapialis</name>
    <dbReference type="NCBI Taxonomy" id="340214"/>
    <lineage>
        <taxon>Bacteria</taxon>
        <taxon>Bacillati</taxon>
        <taxon>Bacillota</taxon>
        <taxon>Bacilli</taxon>
        <taxon>Bacillales</taxon>
        <taxon>Bacillaceae</taxon>
        <taxon>Lentibacillus</taxon>
    </lineage>
</organism>